<evidence type="ECO:0000256" key="1">
    <source>
        <dbReference type="ARBA" id="ARBA00004417"/>
    </source>
</evidence>
<dbReference type="SUPFAM" id="SSF52540">
    <property type="entry name" value="P-loop containing nucleoside triphosphate hydrolases"/>
    <property type="match status" value="1"/>
</dbReference>
<reference evidence="11 12" key="1">
    <citation type="submission" date="2020-10" db="EMBL/GenBank/DDBJ databases">
        <title>Complete genome sequence of Cupriavidus basilensis CCUG 49340T.</title>
        <authorList>
            <person name="Salva-Serra F."/>
            <person name="Donoso R.A."/>
            <person name="Cho K.H."/>
            <person name="Yoo J.A."/>
            <person name="Lee K."/>
            <person name="Yoon S.-H."/>
            <person name="Perez-Pantoja D."/>
            <person name="Moore E.R.B."/>
        </authorList>
    </citation>
    <scope>NUCLEOTIDE SEQUENCE [LARGE SCALE GENOMIC DNA]</scope>
    <source>
        <strain evidence="12">CCUG 49340</strain>
        <plasmid evidence="11 12">pRK1-2</plasmid>
    </source>
</reference>
<keyword evidence="6" id="KW-0547">Nucleotide-binding</keyword>
<keyword evidence="5" id="KW-0997">Cell inner membrane</keyword>
<feature type="domain" description="ABC transporter" evidence="10">
    <location>
        <begin position="5"/>
        <end position="251"/>
    </location>
</feature>
<dbReference type="GO" id="GO:0005524">
    <property type="term" value="F:ATP binding"/>
    <property type="evidence" value="ECO:0007669"/>
    <property type="project" value="UniProtKB-KW"/>
</dbReference>
<proteinExistence type="inferred from homology"/>
<dbReference type="CDD" id="cd03257">
    <property type="entry name" value="ABC_NikE_OppD_transporters"/>
    <property type="match status" value="1"/>
</dbReference>
<keyword evidence="7 11" id="KW-0067">ATP-binding</keyword>
<dbReference type="Gene3D" id="3.40.50.300">
    <property type="entry name" value="P-loop containing nucleotide triphosphate hydrolases"/>
    <property type="match status" value="1"/>
</dbReference>
<dbReference type="GO" id="GO:0055085">
    <property type="term" value="P:transmembrane transport"/>
    <property type="evidence" value="ECO:0007669"/>
    <property type="project" value="UniProtKB-ARBA"/>
</dbReference>
<dbReference type="InterPro" id="IPR027417">
    <property type="entry name" value="P-loop_NTPase"/>
</dbReference>
<keyword evidence="4" id="KW-1003">Cell membrane</keyword>
<dbReference type="GO" id="GO:0005886">
    <property type="term" value="C:plasma membrane"/>
    <property type="evidence" value="ECO:0007669"/>
    <property type="project" value="UniProtKB-SubCell"/>
</dbReference>
<dbReference type="GO" id="GO:0016887">
    <property type="term" value="F:ATP hydrolysis activity"/>
    <property type="evidence" value="ECO:0007669"/>
    <property type="project" value="InterPro"/>
</dbReference>
<keyword evidence="11" id="KW-0614">Plasmid</keyword>
<name>A0A643FZ24_9BURK</name>
<dbReference type="SMART" id="SM00382">
    <property type="entry name" value="AAA"/>
    <property type="match status" value="1"/>
</dbReference>
<dbReference type="Pfam" id="PF00005">
    <property type="entry name" value="ABC_tran"/>
    <property type="match status" value="1"/>
</dbReference>
<protein>
    <submittedName>
        <fullName evidence="11">ABC transporter ATP-binding protein</fullName>
    </submittedName>
</protein>
<dbReference type="RefSeq" id="WP_150984885.1">
    <property type="nucleotide sequence ID" value="NZ_CP062806.1"/>
</dbReference>
<evidence type="ECO:0000256" key="2">
    <source>
        <dbReference type="ARBA" id="ARBA00005417"/>
    </source>
</evidence>
<evidence type="ECO:0000256" key="5">
    <source>
        <dbReference type="ARBA" id="ARBA00022519"/>
    </source>
</evidence>
<geneLocation type="plasmid" evidence="11 12">
    <name>pRK1-2</name>
</geneLocation>
<dbReference type="InterPro" id="IPR013563">
    <property type="entry name" value="Oligopep_ABC_C"/>
</dbReference>
<organism evidence="11 12">
    <name type="scientific">Cupriavidus basilensis</name>
    <dbReference type="NCBI Taxonomy" id="68895"/>
    <lineage>
        <taxon>Bacteria</taxon>
        <taxon>Pseudomonadati</taxon>
        <taxon>Pseudomonadota</taxon>
        <taxon>Betaproteobacteria</taxon>
        <taxon>Burkholderiales</taxon>
        <taxon>Burkholderiaceae</taxon>
        <taxon>Cupriavidus</taxon>
    </lineage>
</organism>
<evidence type="ECO:0000313" key="12">
    <source>
        <dbReference type="Proteomes" id="UP000397656"/>
    </source>
</evidence>
<dbReference type="PROSITE" id="PS00211">
    <property type="entry name" value="ABC_TRANSPORTER_1"/>
    <property type="match status" value="1"/>
</dbReference>
<evidence type="ECO:0000256" key="6">
    <source>
        <dbReference type="ARBA" id="ARBA00022741"/>
    </source>
</evidence>
<dbReference type="AlphaFoldDB" id="A0A643FZ24"/>
<dbReference type="InterPro" id="IPR050388">
    <property type="entry name" value="ABC_Ni/Peptide_Import"/>
</dbReference>
<evidence type="ECO:0000256" key="3">
    <source>
        <dbReference type="ARBA" id="ARBA00022448"/>
    </source>
</evidence>
<keyword evidence="3" id="KW-0813">Transport</keyword>
<keyword evidence="8" id="KW-0472">Membrane</keyword>
<comment type="similarity">
    <text evidence="2">Belongs to the ABC transporter superfamily.</text>
</comment>
<comment type="subcellular location">
    <subcellularLocation>
        <location evidence="1">Cell inner membrane</location>
        <topology evidence="1">Peripheral membrane protein</topology>
    </subcellularLocation>
</comment>
<dbReference type="PANTHER" id="PTHR43297">
    <property type="entry name" value="OLIGOPEPTIDE TRANSPORT ATP-BINDING PROTEIN APPD"/>
    <property type="match status" value="1"/>
</dbReference>
<dbReference type="InterPro" id="IPR017871">
    <property type="entry name" value="ABC_transporter-like_CS"/>
</dbReference>
<dbReference type="PROSITE" id="PS50893">
    <property type="entry name" value="ABC_TRANSPORTER_2"/>
    <property type="match status" value="1"/>
</dbReference>
<dbReference type="NCBIfam" id="TIGR01727">
    <property type="entry name" value="oligo_HPY"/>
    <property type="match status" value="1"/>
</dbReference>
<evidence type="ECO:0000256" key="8">
    <source>
        <dbReference type="ARBA" id="ARBA00023136"/>
    </source>
</evidence>
<evidence type="ECO:0000313" key="11">
    <source>
        <dbReference type="EMBL" id="QOT82021.1"/>
    </source>
</evidence>
<evidence type="ECO:0000256" key="7">
    <source>
        <dbReference type="ARBA" id="ARBA00022840"/>
    </source>
</evidence>
<dbReference type="PANTHER" id="PTHR43297:SF2">
    <property type="entry name" value="DIPEPTIDE TRANSPORT ATP-BINDING PROTEIN DPPD"/>
    <property type="match status" value="1"/>
</dbReference>
<dbReference type="Pfam" id="PF08352">
    <property type="entry name" value="oligo_HPY"/>
    <property type="match status" value="1"/>
</dbReference>
<dbReference type="GeneID" id="98406689"/>
<gene>
    <name evidence="11" type="ORF">F7R26_037600</name>
</gene>
<accession>A0A643FZ24</accession>
<feature type="region of interest" description="Disordered" evidence="9">
    <location>
        <begin position="332"/>
        <end position="355"/>
    </location>
</feature>
<sequence>MSALLEVEQLEIRFGTQPVVHDLSFAIEAGQTLALVGESGCGKSATALALMQLLPAPGRISGGSLRFAGQSLLGLPPPALRDLRGRAMSMIFQEPMSSLNPVMPVGHQIAEVLHRHQGLSRRAARAQAIELLDLVRIPAPAQRVDTYAHNLSGGQRQRVMIAMAIACKPRLLIADEPTTALDVTIQAEVLALLDTLRRELSMALLLITHDLGLVAQWADRVVVMYAGRKMEEAQAGELFAAPAHPYTRGLLDASLRLDQGRFYRDTRLAEIPGSVESARQAVGCPFAPRCAQAQAQCLVRPPRPEPLRSAVCEHSCAAPPGAALHHVACGPAHRSAAPGHSQSEKQDSHAVVVSH</sequence>
<dbReference type="InterPro" id="IPR003439">
    <property type="entry name" value="ABC_transporter-like_ATP-bd"/>
</dbReference>
<dbReference type="EMBL" id="CP062806">
    <property type="protein sequence ID" value="QOT82021.1"/>
    <property type="molecule type" value="Genomic_DNA"/>
</dbReference>
<dbReference type="InterPro" id="IPR003593">
    <property type="entry name" value="AAA+_ATPase"/>
</dbReference>
<evidence type="ECO:0000259" key="10">
    <source>
        <dbReference type="PROSITE" id="PS50893"/>
    </source>
</evidence>
<evidence type="ECO:0000256" key="4">
    <source>
        <dbReference type="ARBA" id="ARBA00022475"/>
    </source>
</evidence>
<dbReference type="Proteomes" id="UP000397656">
    <property type="component" value="Plasmid pRK1-2"/>
</dbReference>
<dbReference type="GO" id="GO:0015833">
    <property type="term" value="P:peptide transport"/>
    <property type="evidence" value="ECO:0007669"/>
    <property type="project" value="InterPro"/>
</dbReference>
<evidence type="ECO:0000256" key="9">
    <source>
        <dbReference type="SAM" id="MobiDB-lite"/>
    </source>
</evidence>
<dbReference type="FunFam" id="3.40.50.300:FF:000016">
    <property type="entry name" value="Oligopeptide ABC transporter ATP-binding component"/>
    <property type="match status" value="1"/>
</dbReference>